<evidence type="ECO:0000256" key="9">
    <source>
        <dbReference type="ARBA" id="ARBA00022989"/>
    </source>
</evidence>
<dbReference type="SUPFAM" id="SSF56112">
    <property type="entry name" value="Protein kinase-like (PK-like)"/>
    <property type="match status" value="1"/>
</dbReference>
<dbReference type="STRING" id="3469.A0A4Y7KHT5"/>
<keyword evidence="11" id="KW-1015">Disulfide bond</keyword>
<dbReference type="SMART" id="SM00181">
    <property type="entry name" value="EGF"/>
    <property type="match status" value="2"/>
</dbReference>
<dbReference type="InterPro" id="IPR011009">
    <property type="entry name" value="Kinase-like_dom_sf"/>
</dbReference>
<dbReference type="InterPro" id="IPR000742">
    <property type="entry name" value="EGF"/>
</dbReference>
<dbReference type="FunFam" id="3.30.200.20:FF:000043">
    <property type="entry name" value="Wall-associated receptor kinase 2"/>
    <property type="match status" value="1"/>
</dbReference>
<dbReference type="PROSITE" id="PS50026">
    <property type="entry name" value="EGF_3"/>
    <property type="match status" value="1"/>
</dbReference>
<dbReference type="PROSITE" id="PS00107">
    <property type="entry name" value="PROTEIN_KINASE_ATP"/>
    <property type="match status" value="1"/>
</dbReference>
<keyword evidence="2" id="KW-0723">Serine/threonine-protein kinase</keyword>
<evidence type="ECO:0000256" key="14">
    <source>
        <dbReference type="PROSITE-ProRule" id="PRU10141"/>
    </source>
</evidence>
<dbReference type="GO" id="GO:0007166">
    <property type="term" value="P:cell surface receptor signaling pathway"/>
    <property type="evidence" value="ECO:0007669"/>
    <property type="project" value="InterPro"/>
</dbReference>
<dbReference type="InterPro" id="IPR025287">
    <property type="entry name" value="WAK_GUB"/>
</dbReference>
<dbReference type="Pfam" id="PF07714">
    <property type="entry name" value="PK_Tyr_Ser-Thr"/>
    <property type="match status" value="1"/>
</dbReference>
<gene>
    <name evidence="18" type="ORF">C5167_035065</name>
</gene>
<dbReference type="Gene3D" id="1.10.510.10">
    <property type="entry name" value="Transferase(Phosphotransferase) domain 1"/>
    <property type="match status" value="1"/>
</dbReference>
<keyword evidence="6 14" id="KW-0547">Nucleotide-binding</keyword>
<evidence type="ECO:0000259" key="17">
    <source>
        <dbReference type="PROSITE" id="PS50026"/>
    </source>
</evidence>
<keyword evidence="7" id="KW-0418">Kinase</keyword>
<dbReference type="CDD" id="cd14066">
    <property type="entry name" value="STKc_IRAK"/>
    <property type="match status" value="1"/>
</dbReference>
<evidence type="ECO:0000256" key="11">
    <source>
        <dbReference type="ARBA" id="ARBA00023157"/>
    </source>
</evidence>
<dbReference type="InterPro" id="IPR017441">
    <property type="entry name" value="Protein_kinase_ATP_BS"/>
</dbReference>
<dbReference type="SMART" id="SM00179">
    <property type="entry name" value="EGF_CA"/>
    <property type="match status" value="1"/>
</dbReference>
<dbReference type="GO" id="GO:0005524">
    <property type="term" value="F:ATP binding"/>
    <property type="evidence" value="ECO:0007669"/>
    <property type="project" value="UniProtKB-UniRule"/>
</dbReference>
<evidence type="ECO:0008006" key="20">
    <source>
        <dbReference type="Google" id="ProtNLM"/>
    </source>
</evidence>
<reference evidence="18 19" key="1">
    <citation type="journal article" date="2018" name="Science">
        <title>The opium poppy genome and morphinan production.</title>
        <authorList>
            <person name="Guo L."/>
            <person name="Winzer T."/>
            <person name="Yang X."/>
            <person name="Li Y."/>
            <person name="Ning Z."/>
            <person name="He Z."/>
            <person name="Teodor R."/>
            <person name="Lu Y."/>
            <person name="Bowser T.A."/>
            <person name="Graham I.A."/>
            <person name="Ye K."/>
        </authorList>
    </citation>
    <scope>NUCLEOTIDE SEQUENCE [LARGE SCALE GENOMIC DNA]</scope>
    <source>
        <strain evidence="19">cv. HN1</strain>
        <tissue evidence="18">Leaves</tissue>
    </source>
</reference>
<feature type="domain" description="EGF-like" evidence="17">
    <location>
        <begin position="310"/>
        <end position="353"/>
    </location>
</feature>
<keyword evidence="3" id="KW-0808">Transferase</keyword>
<organism evidence="18 19">
    <name type="scientific">Papaver somniferum</name>
    <name type="common">Opium poppy</name>
    <dbReference type="NCBI Taxonomy" id="3469"/>
    <lineage>
        <taxon>Eukaryota</taxon>
        <taxon>Viridiplantae</taxon>
        <taxon>Streptophyta</taxon>
        <taxon>Embryophyta</taxon>
        <taxon>Tracheophyta</taxon>
        <taxon>Spermatophyta</taxon>
        <taxon>Magnoliopsida</taxon>
        <taxon>Ranunculales</taxon>
        <taxon>Papaveraceae</taxon>
        <taxon>Papaveroideae</taxon>
        <taxon>Papaver</taxon>
    </lineage>
</organism>
<protein>
    <recommendedName>
        <fullName evidence="20">Protein kinase domain-containing protein</fullName>
    </recommendedName>
</protein>
<keyword evidence="4" id="KW-0812">Transmembrane</keyword>
<evidence type="ECO:0000256" key="5">
    <source>
        <dbReference type="ARBA" id="ARBA00022729"/>
    </source>
</evidence>
<feature type="domain" description="Protein kinase" evidence="16">
    <location>
        <begin position="437"/>
        <end position="718"/>
    </location>
</feature>
<evidence type="ECO:0000256" key="6">
    <source>
        <dbReference type="ARBA" id="ARBA00022741"/>
    </source>
</evidence>
<evidence type="ECO:0000256" key="15">
    <source>
        <dbReference type="SAM" id="SignalP"/>
    </source>
</evidence>
<keyword evidence="13" id="KW-0245">EGF-like domain</keyword>
<evidence type="ECO:0000259" key="16">
    <source>
        <dbReference type="PROSITE" id="PS50011"/>
    </source>
</evidence>
<dbReference type="InterPro" id="IPR008271">
    <property type="entry name" value="Ser/Thr_kinase_AS"/>
</dbReference>
<dbReference type="InterPro" id="IPR001881">
    <property type="entry name" value="EGF-like_Ca-bd_dom"/>
</dbReference>
<evidence type="ECO:0000313" key="19">
    <source>
        <dbReference type="Proteomes" id="UP000316621"/>
    </source>
</evidence>
<dbReference type="GO" id="GO:0030247">
    <property type="term" value="F:polysaccharide binding"/>
    <property type="evidence" value="ECO:0007669"/>
    <property type="project" value="InterPro"/>
</dbReference>
<keyword evidence="19" id="KW-1185">Reference proteome</keyword>
<evidence type="ECO:0000256" key="12">
    <source>
        <dbReference type="ARBA" id="ARBA00023180"/>
    </source>
</evidence>
<keyword evidence="9" id="KW-1133">Transmembrane helix</keyword>
<dbReference type="InterPro" id="IPR001245">
    <property type="entry name" value="Ser-Thr/Tyr_kinase_cat_dom"/>
</dbReference>
<dbReference type="GO" id="GO:0005886">
    <property type="term" value="C:plasma membrane"/>
    <property type="evidence" value="ECO:0007669"/>
    <property type="project" value="TreeGrafter"/>
</dbReference>
<dbReference type="OMA" id="CTKESHE"/>
<dbReference type="AlphaFoldDB" id="A0A4Y7KHT5"/>
<dbReference type="GO" id="GO:0004674">
    <property type="term" value="F:protein serine/threonine kinase activity"/>
    <property type="evidence" value="ECO:0007669"/>
    <property type="project" value="UniProtKB-KW"/>
</dbReference>
<dbReference type="PROSITE" id="PS50011">
    <property type="entry name" value="PROTEIN_KINASE_DOM"/>
    <property type="match status" value="1"/>
</dbReference>
<proteinExistence type="predicted"/>
<evidence type="ECO:0000256" key="2">
    <source>
        <dbReference type="ARBA" id="ARBA00022527"/>
    </source>
</evidence>
<dbReference type="Proteomes" id="UP000316621">
    <property type="component" value="Chromosome 7"/>
</dbReference>
<dbReference type="GO" id="GO:0005509">
    <property type="term" value="F:calcium ion binding"/>
    <property type="evidence" value="ECO:0007669"/>
    <property type="project" value="InterPro"/>
</dbReference>
<feature type="binding site" evidence="14">
    <location>
        <position position="466"/>
    </location>
    <ligand>
        <name>ATP</name>
        <dbReference type="ChEBI" id="CHEBI:30616"/>
    </ligand>
</feature>
<comment type="subcellular location">
    <subcellularLocation>
        <location evidence="1">Membrane</location>
        <topology evidence="1">Single-pass type I membrane protein</topology>
    </subcellularLocation>
</comment>
<evidence type="ECO:0000256" key="1">
    <source>
        <dbReference type="ARBA" id="ARBA00004479"/>
    </source>
</evidence>
<evidence type="ECO:0000256" key="8">
    <source>
        <dbReference type="ARBA" id="ARBA00022840"/>
    </source>
</evidence>
<feature type="signal peptide" evidence="15">
    <location>
        <begin position="1"/>
        <end position="18"/>
    </location>
</feature>
<dbReference type="InterPro" id="IPR045274">
    <property type="entry name" value="WAK-like"/>
</dbReference>
<dbReference type="Pfam" id="PF13947">
    <property type="entry name" value="GUB_WAK_bind"/>
    <property type="match status" value="1"/>
</dbReference>
<dbReference type="FunFam" id="1.10.510.10:FF:000084">
    <property type="entry name" value="Wall-associated receptor kinase 2"/>
    <property type="match status" value="1"/>
</dbReference>
<dbReference type="EMBL" id="CM010721">
    <property type="protein sequence ID" value="RZC71910.1"/>
    <property type="molecule type" value="Genomic_DNA"/>
</dbReference>
<name>A0A4Y7KHT5_PAPSO</name>
<evidence type="ECO:0000313" key="18">
    <source>
        <dbReference type="EMBL" id="RZC71910.1"/>
    </source>
</evidence>
<keyword evidence="8 14" id="KW-0067">ATP-binding</keyword>
<evidence type="ECO:0000256" key="7">
    <source>
        <dbReference type="ARBA" id="ARBA00022777"/>
    </source>
</evidence>
<dbReference type="PANTHER" id="PTHR27005">
    <property type="entry name" value="WALL-ASSOCIATED RECEPTOR KINASE-LIKE 21"/>
    <property type="match status" value="1"/>
</dbReference>
<dbReference type="PROSITE" id="PS00108">
    <property type="entry name" value="PROTEIN_KINASE_ST"/>
    <property type="match status" value="1"/>
</dbReference>
<dbReference type="CDD" id="cd00054">
    <property type="entry name" value="EGF_CA"/>
    <property type="match status" value="1"/>
</dbReference>
<evidence type="ECO:0000256" key="4">
    <source>
        <dbReference type="ARBA" id="ARBA00022692"/>
    </source>
</evidence>
<dbReference type="Gene3D" id="3.30.200.20">
    <property type="entry name" value="Phosphorylase Kinase, domain 1"/>
    <property type="match status" value="1"/>
</dbReference>
<keyword evidence="5 15" id="KW-0732">Signal</keyword>
<keyword evidence="12" id="KW-0325">Glycoprotein</keyword>
<accession>A0A4Y7KHT5</accession>
<dbReference type="Gene3D" id="2.10.25.10">
    <property type="entry name" value="Laminin"/>
    <property type="match status" value="1"/>
</dbReference>
<dbReference type="Gramene" id="RZC71910">
    <property type="protein sequence ID" value="RZC71910"/>
    <property type="gene ID" value="C5167_035065"/>
</dbReference>
<comment type="caution">
    <text evidence="13">Lacks conserved residue(s) required for the propagation of feature annotation.</text>
</comment>
<dbReference type="SMART" id="SM00220">
    <property type="entry name" value="S_TKc"/>
    <property type="match status" value="1"/>
</dbReference>
<feature type="chain" id="PRO_5021499069" description="Protein kinase domain-containing protein" evidence="15">
    <location>
        <begin position="19"/>
        <end position="750"/>
    </location>
</feature>
<dbReference type="SUPFAM" id="SSF57196">
    <property type="entry name" value="EGF/Laminin"/>
    <property type="match status" value="1"/>
</dbReference>
<evidence type="ECO:0000256" key="3">
    <source>
        <dbReference type="ARBA" id="ARBA00022679"/>
    </source>
</evidence>
<dbReference type="PANTHER" id="PTHR27005:SF283">
    <property type="entry name" value="OS02G0633066 PROTEIN"/>
    <property type="match status" value="1"/>
</dbReference>
<dbReference type="InterPro" id="IPR000719">
    <property type="entry name" value="Prot_kinase_dom"/>
</dbReference>
<keyword evidence="10" id="KW-0472">Membrane</keyword>
<sequence>MFLWRLLVIQLSCRLTLASSVAAFGETKPGCQATCGNISIPYPFGITPGGMDDTREAGGCSIQGVWFGPYSYNVNCNTSYDPPKPFIGTTNFEVQSISESEIRILSWEAKICYNMVGDLVLNQSRSFTSLFETPFTFSNTTNKFFLIGCNSIGYNGGYDQHMKIYRTQCMTSCDSREEVHEGSCNGNGCCMSTISAGLKYVQTDVKRADNVTNTTFASYFDPCSYAFVADHEQFKFSATDLLDISKVIDFPVVLDWGIGNKTCEEAKKDPETFACHGNSRCNNLDNNLGYRCTCFQGYKGNPYLSPGCQDVNECEDQNNNPCEGTCTNTNGSLHCTCPAGSYGDGRKDGRGCTRKGEQSFFIIEVTRGTGFGLLFVIVASCWIYLTVRKRKLVKLKEKFFQQNGGLLLNQKILSNEGGVETPKIFTEEELRLATNNYDERLILGQGGYGTVYKGTLSDDRVVAIKKSKIVDQSQVVQFINELFILTQINHRNVVKLLGCCLEAEVPMLVYEYIPNGTLFQQIHSVKRMAPYVSWDSRLRIAFETAGALAYLHSAASIPIIHRDVKSANILLDENNTAKVSDFGASRLIPLDKSALSTLVQGTLGYLDPEYFNTSQLTEKSDVYSFGVVLVELLTSKKPIFSDGSGEQGNLAAYFGSSMEENNLSQLLDDCVLNQGTPKQVRAVAELAKRCLKLKGEERPSMRQVTTDLECIREMHKQAWSPTDRHQTRASALFDPEDLYTVPATGLNNMV</sequence>
<evidence type="ECO:0000256" key="13">
    <source>
        <dbReference type="PROSITE-ProRule" id="PRU00076"/>
    </source>
</evidence>
<evidence type="ECO:0000256" key="10">
    <source>
        <dbReference type="ARBA" id="ARBA00023136"/>
    </source>
</evidence>